<keyword evidence="3" id="KW-0418">Kinase</keyword>
<dbReference type="Gene3D" id="3.30.565.10">
    <property type="entry name" value="Histidine kinase-like ATPase, C-terminal domain"/>
    <property type="match status" value="1"/>
</dbReference>
<dbReference type="EMBL" id="SUMG01000019">
    <property type="protein sequence ID" value="NBG89235.1"/>
    <property type="molecule type" value="Genomic_DNA"/>
</dbReference>
<dbReference type="PANTHER" id="PTHR35526">
    <property type="entry name" value="ANTI-SIGMA-F FACTOR RSBW-RELATED"/>
    <property type="match status" value="1"/>
</dbReference>
<comment type="caution">
    <text evidence="3">The sequence shown here is derived from an EMBL/GenBank/DDBJ whole genome shotgun (WGS) entry which is preliminary data.</text>
</comment>
<dbReference type="SUPFAM" id="SSF55874">
    <property type="entry name" value="ATPase domain of HSP90 chaperone/DNA topoisomerase II/histidine kinase"/>
    <property type="match status" value="1"/>
</dbReference>
<gene>
    <name evidence="3" type="ORF">ISALK_12110</name>
</gene>
<organism evidence="3 4">
    <name type="scientific">Isachenkonia alkalipeptolytica</name>
    <dbReference type="NCBI Taxonomy" id="2565777"/>
    <lineage>
        <taxon>Bacteria</taxon>
        <taxon>Bacillati</taxon>
        <taxon>Bacillota</taxon>
        <taxon>Clostridia</taxon>
        <taxon>Eubacteriales</taxon>
        <taxon>Clostridiaceae</taxon>
        <taxon>Isachenkonia</taxon>
    </lineage>
</organism>
<evidence type="ECO:0000259" key="2">
    <source>
        <dbReference type="Pfam" id="PF13581"/>
    </source>
</evidence>
<keyword evidence="1" id="KW-0723">Serine/threonine-protein kinase</keyword>
<dbReference type="InterPro" id="IPR003594">
    <property type="entry name" value="HATPase_dom"/>
</dbReference>
<dbReference type="PANTHER" id="PTHR35526:SF3">
    <property type="entry name" value="ANTI-SIGMA-F FACTOR RSBW"/>
    <property type="match status" value="1"/>
</dbReference>
<feature type="domain" description="Histidine kinase/HSP90-like ATPase" evidence="2">
    <location>
        <begin position="22"/>
        <end position="143"/>
    </location>
</feature>
<protein>
    <submittedName>
        <fullName evidence="3">Histidine kinase</fullName>
    </submittedName>
</protein>
<dbReference type="InterPro" id="IPR036890">
    <property type="entry name" value="HATPase_C_sf"/>
</dbReference>
<dbReference type="CDD" id="cd16936">
    <property type="entry name" value="HATPase_RsbW-like"/>
    <property type="match status" value="1"/>
</dbReference>
<dbReference type="InterPro" id="IPR050267">
    <property type="entry name" value="Anti-sigma-factor_SerPK"/>
</dbReference>
<dbReference type="Pfam" id="PF13581">
    <property type="entry name" value="HATPase_c_2"/>
    <property type="match status" value="1"/>
</dbReference>
<accession>A0AA44BFV1</accession>
<keyword evidence="3" id="KW-0808">Transferase</keyword>
<evidence type="ECO:0000313" key="4">
    <source>
        <dbReference type="Proteomes" id="UP000449710"/>
    </source>
</evidence>
<dbReference type="GO" id="GO:0004674">
    <property type="term" value="F:protein serine/threonine kinase activity"/>
    <property type="evidence" value="ECO:0007669"/>
    <property type="project" value="UniProtKB-KW"/>
</dbReference>
<dbReference type="Proteomes" id="UP000449710">
    <property type="component" value="Unassembled WGS sequence"/>
</dbReference>
<evidence type="ECO:0000313" key="3">
    <source>
        <dbReference type="EMBL" id="NBG89235.1"/>
    </source>
</evidence>
<keyword evidence="4" id="KW-1185">Reference proteome</keyword>
<sequence>MEAREVKETVEHHGEKIELSIPNKAEFVSVVRLTLVAIANRVGFNIEEIEDMKVAIAEACTNAITHGNNTPAESINIHFTLMEKGLEIEVKDKGVGCDVEKIEDPKIEELNENGLGIFIIRSLMDDVKIHSEPDQGMTIIMTKMIG</sequence>
<dbReference type="AlphaFoldDB" id="A0AA44BFV1"/>
<reference evidence="3 4" key="1">
    <citation type="submission" date="2019-04" db="EMBL/GenBank/DDBJ databases">
        <title>Isachenkonia alkalipeptolytica gen. nov. sp. nov. a new anaerobic, alkiliphilic organothrophic bacterium capable to reduce synthesized ferrihydrite isolated from a soda lake.</title>
        <authorList>
            <person name="Toshchakov S.V."/>
            <person name="Zavarzina D.G."/>
            <person name="Zhilina T.N."/>
            <person name="Kostrikina N.A."/>
            <person name="Kublanov I.V."/>
        </authorList>
    </citation>
    <scope>NUCLEOTIDE SEQUENCE [LARGE SCALE GENOMIC DNA]</scope>
    <source>
        <strain evidence="3 4">Z-1701</strain>
    </source>
</reference>
<name>A0AA44BFV1_9CLOT</name>
<evidence type="ECO:0000256" key="1">
    <source>
        <dbReference type="ARBA" id="ARBA00022527"/>
    </source>
</evidence>
<proteinExistence type="predicted"/>